<dbReference type="NCBIfam" id="NF008277">
    <property type="entry name" value="PRK11055.1"/>
    <property type="match status" value="1"/>
</dbReference>
<dbReference type="InterPro" id="IPR008183">
    <property type="entry name" value="Aldose_1/G6P_1-epimerase"/>
</dbReference>
<dbReference type="InterPro" id="IPR047215">
    <property type="entry name" value="Galactose_mutarotase-like"/>
</dbReference>
<dbReference type="InterPro" id="IPR013458">
    <property type="entry name" value="Ald_epimerase_bac"/>
</dbReference>
<dbReference type="HOGENOM" id="CLU_031753_1_0_6"/>
<dbReference type="InterPro" id="IPR014718">
    <property type="entry name" value="GH-type_carb-bd"/>
</dbReference>
<dbReference type="GO" id="GO:0033499">
    <property type="term" value="P:galactose catabolic process via UDP-galactose, Leloir pathway"/>
    <property type="evidence" value="ECO:0007669"/>
    <property type="project" value="TreeGrafter"/>
</dbReference>
<comment type="pathway">
    <text evidence="1 5">Carbohydrate metabolism; hexose metabolism.</text>
</comment>
<dbReference type="PANTHER" id="PTHR10091:SF0">
    <property type="entry name" value="GALACTOSE MUTAROTASE"/>
    <property type="match status" value="1"/>
</dbReference>
<evidence type="ECO:0000256" key="5">
    <source>
        <dbReference type="PIRNR" id="PIRNR005096"/>
    </source>
</evidence>
<feature type="binding site" evidence="8">
    <location>
        <begin position="80"/>
        <end position="81"/>
    </location>
    <ligand>
        <name>beta-D-galactose</name>
        <dbReference type="ChEBI" id="CHEBI:27667"/>
    </ligand>
</feature>
<feature type="binding site" evidence="7">
    <location>
        <position position="248"/>
    </location>
    <ligand>
        <name>beta-D-galactose</name>
        <dbReference type="ChEBI" id="CHEBI:27667"/>
    </ligand>
</feature>
<dbReference type="AlphaFoldDB" id="A0A076LKD2"/>
<dbReference type="GO" id="GO:0005737">
    <property type="term" value="C:cytoplasm"/>
    <property type="evidence" value="ECO:0007669"/>
    <property type="project" value="TreeGrafter"/>
</dbReference>
<dbReference type="InterPro" id="IPR011013">
    <property type="entry name" value="Gal_mutarotase_sf_dom"/>
</dbReference>
<evidence type="ECO:0000313" key="9">
    <source>
        <dbReference type="EMBL" id="AIJ07133.1"/>
    </source>
</evidence>
<feature type="active site" description="Proton acceptor" evidence="6">
    <location>
        <position position="313"/>
    </location>
</feature>
<evidence type="ECO:0000313" key="10">
    <source>
        <dbReference type="Proteomes" id="UP000028681"/>
    </source>
</evidence>
<dbReference type="InterPro" id="IPR015443">
    <property type="entry name" value="Aldose_1-epimerase"/>
</dbReference>
<dbReference type="EMBL" id="CP006664">
    <property type="protein sequence ID" value="AIJ07133.1"/>
    <property type="molecule type" value="Genomic_DNA"/>
</dbReference>
<keyword evidence="3 5" id="KW-0413">Isomerase</keyword>
<dbReference type="KEGG" id="ete:ETEE_0662"/>
<proteinExistence type="inferred from homology"/>
<dbReference type="RefSeq" id="WP_034164226.1">
    <property type="nucleotide sequence ID" value="NZ_CP006664.1"/>
</dbReference>
<feature type="binding site" evidence="8">
    <location>
        <begin position="177"/>
        <end position="179"/>
    </location>
    <ligand>
        <name>beta-D-galactose</name>
        <dbReference type="ChEBI" id="CHEBI:27667"/>
    </ligand>
</feature>
<accession>A0A076LKD2</accession>
<dbReference type="UniPathway" id="UPA00242"/>
<evidence type="ECO:0000256" key="6">
    <source>
        <dbReference type="PIRSR" id="PIRSR005096-1"/>
    </source>
</evidence>
<dbReference type="PANTHER" id="PTHR10091">
    <property type="entry name" value="ALDOSE-1-EPIMERASE"/>
    <property type="match status" value="1"/>
</dbReference>
<sequence>MLTPQPAYETAPDGAPFQFTALHNARGSTLLLMDWGATWLSCRLALPDGQAREVLLGCQRAGQYPQQQAFLGATVGRYANRIAHARYTRQGQTVVLQPSQGVNQLHGGPQGFDKRRWQRVACDARSVTYRLDSPDGDQGYPGNLRVETRYTLSDDDRVEIRWQASIDRACPVGLTNHAYFNLDGETQADALAQRLQLNADRYLPVDETGIPCAPLTPVSGSGMDFRQAKRLGQDLLKDADQRRTKGYDHAYLLQARCADGAYPAAVLSAADDRVSLRLYTSAPALQLYSGNFLAGVPDRRGSHYADYAGVALESAFLPDSPNHPEWPQPDCMLQPGETYRAFTRYQFTLR</sequence>
<dbReference type="CDD" id="cd09019">
    <property type="entry name" value="galactose_mutarotase_like"/>
    <property type="match status" value="1"/>
</dbReference>
<dbReference type="Pfam" id="PF01263">
    <property type="entry name" value="Aldose_epim"/>
    <property type="match status" value="1"/>
</dbReference>
<reference evidence="9 10" key="1">
    <citation type="journal article" date="2012" name="PLoS ONE">
        <title>Edwardsiella comparative phylogenomics reveal the new intra/inter-species taxonomic relationships, virulence evolution and niche adaptation mechanisms.</title>
        <authorList>
            <person name="Yang M."/>
            <person name="Lv Y."/>
            <person name="Xiao J."/>
            <person name="Wu H."/>
            <person name="Zheng H."/>
            <person name="Liu Q."/>
            <person name="Zhang Y."/>
            <person name="Wang Q."/>
        </authorList>
    </citation>
    <scope>NUCLEOTIDE SEQUENCE [LARGE SCALE GENOMIC DNA]</scope>
    <source>
        <strain evidence="10">080813</strain>
    </source>
</reference>
<dbReference type="GO" id="GO:0004034">
    <property type="term" value="F:aldose 1-epimerase activity"/>
    <property type="evidence" value="ECO:0007669"/>
    <property type="project" value="UniProtKB-EC"/>
</dbReference>
<dbReference type="SUPFAM" id="SSF74650">
    <property type="entry name" value="Galactose mutarotase-like"/>
    <property type="match status" value="1"/>
</dbReference>
<dbReference type="GeneID" id="33938394"/>
<dbReference type="GO" id="GO:0006006">
    <property type="term" value="P:glucose metabolic process"/>
    <property type="evidence" value="ECO:0007669"/>
    <property type="project" value="TreeGrafter"/>
</dbReference>
<evidence type="ECO:0000256" key="7">
    <source>
        <dbReference type="PIRSR" id="PIRSR005096-2"/>
    </source>
</evidence>
<gene>
    <name evidence="9" type="primary">galM</name>
    <name evidence="9" type="ORF">ETEE_0662</name>
</gene>
<dbReference type="EC" id="5.1.3.3" evidence="5"/>
<protein>
    <recommendedName>
        <fullName evidence="5">Aldose 1-epimerase</fullName>
        <ecNumber evidence="5">5.1.3.3</ecNumber>
    </recommendedName>
</protein>
<keyword evidence="4 5" id="KW-0119">Carbohydrate metabolism</keyword>
<dbReference type="GO" id="GO:0030246">
    <property type="term" value="F:carbohydrate binding"/>
    <property type="evidence" value="ECO:0007669"/>
    <property type="project" value="InterPro"/>
</dbReference>
<feature type="active site" description="Proton donor" evidence="6">
    <location>
        <position position="177"/>
    </location>
</feature>
<dbReference type="NCBIfam" id="TIGR02636">
    <property type="entry name" value="galM_Leloir"/>
    <property type="match status" value="1"/>
</dbReference>
<evidence type="ECO:0000256" key="4">
    <source>
        <dbReference type="ARBA" id="ARBA00023277"/>
    </source>
</evidence>
<comment type="similarity">
    <text evidence="2 5">Belongs to the aldose epimerase family.</text>
</comment>
<comment type="catalytic activity">
    <reaction evidence="5">
        <text>alpha-D-glucose = beta-D-glucose</text>
        <dbReference type="Rhea" id="RHEA:10264"/>
        <dbReference type="ChEBI" id="CHEBI:15903"/>
        <dbReference type="ChEBI" id="CHEBI:17925"/>
        <dbReference type="EC" id="5.1.3.3"/>
    </reaction>
</comment>
<dbReference type="Proteomes" id="UP000028681">
    <property type="component" value="Chromosome"/>
</dbReference>
<dbReference type="PIRSF" id="PIRSF005096">
    <property type="entry name" value="GALM"/>
    <property type="match status" value="1"/>
</dbReference>
<evidence type="ECO:0000256" key="1">
    <source>
        <dbReference type="ARBA" id="ARBA00005028"/>
    </source>
</evidence>
<name>A0A076LKD2_9GAMM</name>
<dbReference type="Gene3D" id="2.70.98.10">
    <property type="match status" value="1"/>
</dbReference>
<evidence type="ECO:0000256" key="8">
    <source>
        <dbReference type="PIRSR" id="PIRSR005096-3"/>
    </source>
</evidence>
<evidence type="ECO:0000256" key="2">
    <source>
        <dbReference type="ARBA" id="ARBA00006206"/>
    </source>
</evidence>
<organism evidence="9 10">
    <name type="scientific">Edwardsiella anguillarum ET080813</name>
    <dbReference type="NCBI Taxonomy" id="667120"/>
    <lineage>
        <taxon>Bacteria</taxon>
        <taxon>Pseudomonadati</taxon>
        <taxon>Pseudomonadota</taxon>
        <taxon>Gammaproteobacteria</taxon>
        <taxon>Enterobacterales</taxon>
        <taxon>Hafniaceae</taxon>
        <taxon>Edwardsiella</taxon>
    </lineage>
</organism>
<evidence type="ECO:0000256" key="3">
    <source>
        <dbReference type="ARBA" id="ARBA00023235"/>
    </source>
</evidence>